<dbReference type="Proteomes" id="UP000246715">
    <property type="component" value="Segment"/>
</dbReference>
<organismHost>
    <name type="scientific">Paramecium bursaria</name>
    <dbReference type="NCBI Taxonomy" id="74790"/>
</organismHost>
<accession>A7IUN0</accession>
<protein>
    <submittedName>
        <fullName evidence="1">Uncharacterized protein m500L</fullName>
    </submittedName>
</protein>
<evidence type="ECO:0000313" key="2">
    <source>
        <dbReference type="Proteomes" id="UP000246715"/>
    </source>
</evidence>
<dbReference type="EMBL" id="DQ491001">
    <property type="protein sequence ID" value="ABT14054.1"/>
    <property type="molecule type" value="Genomic_DNA"/>
</dbReference>
<sequence>MTIFNLRFGISGCLTSVNSSNEAVGGSRQRNVNLLPSVGNGAHIGKECARLGSTKGRIEPAHEVI</sequence>
<evidence type="ECO:0000313" key="1">
    <source>
        <dbReference type="EMBL" id="ABT14054.1"/>
    </source>
</evidence>
<reference evidence="1 2" key="1">
    <citation type="journal article" date="2007" name="Virology">
        <title>Sequence and annotation of the 314-kb MT325 and the 321-kb FR483 viruses that infect Chlorella Pbi.</title>
        <authorList>
            <person name="Fitzgerald L.A."/>
            <person name="Graves M.V."/>
            <person name="Li X."/>
            <person name="Feldblyum T."/>
            <person name="Hartigan J."/>
            <person name="Van Etten J.L."/>
        </authorList>
    </citation>
    <scope>NUCLEOTIDE SEQUENCE [LARGE SCALE GENOMIC DNA]</scope>
    <source>
        <strain evidence="1 2">MT325</strain>
    </source>
</reference>
<organism evidence="1 2">
    <name type="scientific">Paramecium bursaria Chlorella virus MT325</name>
    <name type="common">PBCV-MT325</name>
    <dbReference type="NCBI Taxonomy" id="346932"/>
    <lineage>
        <taxon>Viruses</taxon>
        <taxon>Varidnaviria</taxon>
        <taxon>Bamfordvirae</taxon>
        <taxon>Nucleocytoviricota</taxon>
        <taxon>Megaviricetes</taxon>
        <taxon>Algavirales</taxon>
        <taxon>Phycodnaviridae</taxon>
        <taxon>Chlorovirus</taxon>
        <taxon>Chlorovirus conductrix</taxon>
        <taxon>Paramecium bursaria Chlorella virus A1</taxon>
    </lineage>
</organism>
<gene>
    <name evidence="1" type="primary">m500L</name>
    <name evidence="1" type="ORF">MT325_m500L</name>
</gene>
<proteinExistence type="predicted"/>
<name>A7IUN0_PBCVM</name>